<name>A0A0A9EX92_ARUDO</name>
<dbReference type="AlphaFoldDB" id="A0A0A9EX92"/>
<reference evidence="1" key="2">
    <citation type="journal article" date="2015" name="Data Brief">
        <title>Shoot transcriptome of the giant reed, Arundo donax.</title>
        <authorList>
            <person name="Barrero R.A."/>
            <person name="Guerrero F.D."/>
            <person name="Moolhuijzen P."/>
            <person name="Goolsby J.A."/>
            <person name="Tidwell J."/>
            <person name="Bellgard S.E."/>
            <person name="Bellgard M.I."/>
        </authorList>
    </citation>
    <scope>NUCLEOTIDE SEQUENCE</scope>
    <source>
        <tissue evidence="1">Shoot tissue taken approximately 20 cm above the soil surface</tissue>
    </source>
</reference>
<proteinExistence type="predicted"/>
<protein>
    <submittedName>
        <fullName evidence="1">Uncharacterized protein</fullName>
    </submittedName>
</protein>
<evidence type="ECO:0000313" key="1">
    <source>
        <dbReference type="EMBL" id="JAE00628.1"/>
    </source>
</evidence>
<organism evidence="1">
    <name type="scientific">Arundo donax</name>
    <name type="common">Giant reed</name>
    <name type="synonym">Donax arundinaceus</name>
    <dbReference type="NCBI Taxonomy" id="35708"/>
    <lineage>
        <taxon>Eukaryota</taxon>
        <taxon>Viridiplantae</taxon>
        <taxon>Streptophyta</taxon>
        <taxon>Embryophyta</taxon>
        <taxon>Tracheophyta</taxon>
        <taxon>Spermatophyta</taxon>
        <taxon>Magnoliopsida</taxon>
        <taxon>Liliopsida</taxon>
        <taxon>Poales</taxon>
        <taxon>Poaceae</taxon>
        <taxon>PACMAD clade</taxon>
        <taxon>Arundinoideae</taxon>
        <taxon>Arundineae</taxon>
        <taxon>Arundo</taxon>
    </lineage>
</organism>
<dbReference type="EMBL" id="GBRH01197268">
    <property type="protein sequence ID" value="JAE00628.1"/>
    <property type="molecule type" value="Transcribed_RNA"/>
</dbReference>
<sequence>MCKISLIFTLEIEGNHIEELISDTAASTLTQRYSINEKAFAILELLRSSMSEPFITELKLLKS</sequence>
<accession>A0A0A9EX92</accession>
<reference evidence="1" key="1">
    <citation type="submission" date="2014-09" db="EMBL/GenBank/DDBJ databases">
        <authorList>
            <person name="Magalhaes I.L.F."/>
            <person name="Oliveira U."/>
            <person name="Santos F.R."/>
            <person name="Vidigal T.H.D.A."/>
            <person name="Brescovit A.D."/>
            <person name="Santos A.J."/>
        </authorList>
    </citation>
    <scope>NUCLEOTIDE SEQUENCE</scope>
    <source>
        <tissue evidence="1">Shoot tissue taken approximately 20 cm above the soil surface</tissue>
    </source>
</reference>